<keyword evidence="2" id="KW-0812">Transmembrane</keyword>
<name>A0ABV3DDM8_9ACTN</name>
<dbReference type="RefSeq" id="WP_358352028.1">
    <property type="nucleotide sequence ID" value="NZ_JBEZFP010000019.1"/>
</dbReference>
<protein>
    <recommendedName>
        <fullName evidence="5">Integral membrane protein</fullName>
    </recommendedName>
</protein>
<feature type="compositionally biased region" description="Basic and acidic residues" evidence="1">
    <location>
        <begin position="242"/>
        <end position="262"/>
    </location>
</feature>
<accession>A0ABV3DDM8</accession>
<evidence type="ECO:0000313" key="4">
    <source>
        <dbReference type="Proteomes" id="UP001551482"/>
    </source>
</evidence>
<keyword evidence="4" id="KW-1185">Reference proteome</keyword>
<keyword evidence="2" id="KW-1133">Transmembrane helix</keyword>
<reference evidence="3 4" key="1">
    <citation type="submission" date="2024-06" db="EMBL/GenBank/DDBJ databases">
        <title>The Natural Products Discovery Center: Release of the First 8490 Sequenced Strains for Exploring Actinobacteria Biosynthetic Diversity.</title>
        <authorList>
            <person name="Kalkreuter E."/>
            <person name="Kautsar S.A."/>
            <person name="Yang D."/>
            <person name="Bader C.D."/>
            <person name="Teijaro C.N."/>
            <person name="Fluegel L."/>
            <person name="Davis C.M."/>
            <person name="Simpson J.R."/>
            <person name="Lauterbach L."/>
            <person name="Steele A.D."/>
            <person name="Gui C."/>
            <person name="Meng S."/>
            <person name="Li G."/>
            <person name="Viehrig K."/>
            <person name="Ye F."/>
            <person name="Su P."/>
            <person name="Kiefer A.F."/>
            <person name="Nichols A."/>
            <person name="Cepeda A.J."/>
            <person name="Yan W."/>
            <person name="Fan B."/>
            <person name="Jiang Y."/>
            <person name="Adhikari A."/>
            <person name="Zheng C.-J."/>
            <person name="Schuster L."/>
            <person name="Cowan T.M."/>
            <person name="Smanski M.J."/>
            <person name="Chevrette M.G."/>
            <person name="De Carvalho L.P.S."/>
            <person name="Shen B."/>
        </authorList>
    </citation>
    <scope>NUCLEOTIDE SEQUENCE [LARGE SCALE GENOMIC DNA]</scope>
    <source>
        <strain evidence="3 4">NPDC048946</strain>
    </source>
</reference>
<evidence type="ECO:0008006" key="5">
    <source>
        <dbReference type="Google" id="ProtNLM"/>
    </source>
</evidence>
<feature type="transmembrane region" description="Helical" evidence="2">
    <location>
        <begin position="361"/>
        <end position="378"/>
    </location>
</feature>
<dbReference type="EMBL" id="JBEZFP010000019">
    <property type="protein sequence ID" value="MEU8133860.1"/>
    <property type="molecule type" value="Genomic_DNA"/>
</dbReference>
<comment type="caution">
    <text evidence="3">The sequence shown here is derived from an EMBL/GenBank/DDBJ whole genome shotgun (WGS) entry which is preliminary data.</text>
</comment>
<feature type="region of interest" description="Disordered" evidence="1">
    <location>
        <begin position="236"/>
        <end position="269"/>
    </location>
</feature>
<feature type="transmembrane region" description="Helical" evidence="2">
    <location>
        <begin position="312"/>
        <end position="330"/>
    </location>
</feature>
<gene>
    <name evidence="3" type="ORF">AB0C36_10155</name>
</gene>
<feature type="transmembrane region" description="Helical" evidence="2">
    <location>
        <begin position="339"/>
        <end position="355"/>
    </location>
</feature>
<feature type="transmembrane region" description="Helical" evidence="2">
    <location>
        <begin position="471"/>
        <end position="489"/>
    </location>
</feature>
<feature type="transmembrane region" description="Helical" evidence="2">
    <location>
        <begin position="501"/>
        <end position="522"/>
    </location>
</feature>
<evidence type="ECO:0000256" key="1">
    <source>
        <dbReference type="SAM" id="MobiDB-lite"/>
    </source>
</evidence>
<dbReference type="Proteomes" id="UP001551482">
    <property type="component" value="Unassembled WGS sequence"/>
</dbReference>
<proteinExistence type="predicted"/>
<keyword evidence="2" id="KW-0472">Membrane</keyword>
<feature type="transmembrane region" description="Helical" evidence="2">
    <location>
        <begin position="288"/>
        <end position="306"/>
    </location>
</feature>
<evidence type="ECO:0000256" key="2">
    <source>
        <dbReference type="SAM" id="Phobius"/>
    </source>
</evidence>
<feature type="region of interest" description="Disordered" evidence="1">
    <location>
        <begin position="1"/>
        <end position="29"/>
    </location>
</feature>
<feature type="transmembrane region" description="Helical" evidence="2">
    <location>
        <begin position="390"/>
        <end position="412"/>
    </location>
</feature>
<organism evidence="3 4">
    <name type="scientific">Streptodolium elevatio</name>
    <dbReference type="NCBI Taxonomy" id="3157996"/>
    <lineage>
        <taxon>Bacteria</taxon>
        <taxon>Bacillati</taxon>
        <taxon>Actinomycetota</taxon>
        <taxon>Actinomycetes</taxon>
        <taxon>Kitasatosporales</taxon>
        <taxon>Streptomycetaceae</taxon>
        <taxon>Streptodolium</taxon>
    </lineage>
</organism>
<feature type="transmembrane region" description="Helical" evidence="2">
    <location>
        <begin position="424"/>
        <end position="442"/>
    </location>
</feature>
<sequence>MSGTPQGQHGQHARQEFDGWADGAHPGQYADGHAAVDGYVAADGYAEGYVGGAAEGGYAADAYLDGYSGGGSGDGYAAAGYGYEGHPQQVPTLPDARPDSQQYDTQQYDTRQYDSGGFPQQYAPAYEQQQYEAAAEPYAGEPYAGEAFAAELYVPYAPGGGEESAYGHPAPVDYAPYEEQAGGNRRLEGFDTFDEAAEFDRDAEFDGADGYDGGVMVEVGAEFDARAGFGDSDVLDAPAPFDARDERSETGGRGRRGKRDDYAEVPAPGRQAAERAARRVPIWHPPGLLPALLTSGLAGALVVGALVGGPAIVVSVAVLQVVTAAGWFRLHGMWPARQGIALAILAGFAADVAVLKAGDDALGILPGILAAVLGVVLLQQLARRDGRPELLPALTVTASAALLTVLDVLFVLAARVESPDVRDGALVVVGAAAVAVAVLPAAMPLPGPLGAALGLAAAAVAGLVAGSVLNVGGTAVALGVGAGVMGLLGRRTAGYDHPSKFVHFTAGVALPLALAAPAVYLLGRAALG</sequence>
<feature type="region of interest" description="Disordered" evidence="1">
    <location>
        <begin position="82"/>
        <end position="103"/>
    </location>
</feature>
<evidence type="ECO:0000313" key="3">
    <source>
        <dbReference type="EMBL" id="MEU8133860.1"/>
    </source>
</evidence>